<reference evidence="1 2" key="1">
    <citation type="submission" date="2013-03" db="EMBL/GenBank/DDBJ databases">
        <title>Assembly of a new bacterial strain Brevibacillus borstelensis AK1.</title>
        <authorList>
            <person name="Rajan I."/>
            <person name="PoliReddy D."/>
            <person name="Sugumar T."/>
            <person name="Rathinam K."/>
            <person name="Alqarawi S."/>
            <person name="Khalil A.B."/>
            <person name="Sivakumar N."/>
        </authorList>
    </citation>
    <scope>NUCLEOTIDE SEQUENCE [LARGE SCALE GENOMIC DNA]</scope>
    <source>
        <strain evidence="1 2">AK1</strain>
    </source>
</reference>
<proteinExistence type="predicted"/>
<organism evidence="1 2">
    <name type="scientific">Brevibacillus borstelensis AK1</name>
    <dbReference type="NCBI Taxonomy" id="1300222"/>
    <lineage>
        <taxon>Bacteria</taxon>
        <taxon>Bacillati</taxon>
        <taxon>Bacillota</taxon>
        <taxon>Bacilli</taxon>
        <taxon>Bacillales</taxon>
        <taxon>Paenibacillaceae</taxon>
        <taxon>Brevibacillus</taxon>
    </lineage>
</organism>
<sequence>MRKIWSMEEIESLLEKCLQMVLDRDLHLLQIKAKEECINHRLALYLEKELESYDYHVDLEYNKHFSDKKMISVYGEEQSIRPDILIHRRNCDDNNLLIIEAKKGGSNKRDRLKVKELLESPFKYQYGSLICYYKNYIKYKIVERDSNIEKAMNKEYNRILFNNFVVEVDKI</sequence>
<name>M8D1C4_9BACL</name>
<protein>
    <recommendedName>
        <fullName evidence="3">Type I restriction enzyme R protein N-terminal domain-containing protein</fullName>
    </recommendedName>
</protein>
<evidence type="ECO:0000313" key="2">
    <source>
        <dbReference type="Proteomes" id="UP000012081"/>
    </source>
</evidence>
<evidence type="ECO:0008006" key="3">
    <source>
        <dbReference type="Google" id="ProtNLM"/>
    </source>
</evidence>
<gene>
    <name evidence="1" type="ORF">I532_24567</name>
</gene>
<dbReference type="AlphaFoldDB" id="M8D1C4"/>
<keyword evidence="2" id="KW-1185">Reference proteome</keyword>
<dbReference type="OrthoDB" id="8907997at2"/>
<evidence type="ECO:0000313" key="1">
    <source>
        <dbReference type="EMBL" id="EMT50019.1"/>
    </source>
</evidence>
<dbReference type="RefSeq" id="WP_003392935.1">
    <property type="nucleotide sequence ID" value="NZ_APBN01000023.1"/>
</dbReference>
<dbReference type="EMBL" id="APBN01000023">
    <property type="protein sequence ID" value="EMT50019.1"/>
    <property type="molecule type" value="Genomic_DNA"/>
</dbReference>
<dbReference type="Proteomes" id="UP000012081">
    <property type="component" value="Unassembled WGS sequence"/>
</dbReference>
<comment type="caution">
    <text evidence="1">The sequence shown here is derived from an EMBL/GenBank/DDBJ whole genome shotgun (WGS) entry which is preliminary data.</text>
</comment>
<accession>M8D1C4</accession>